<dbReference type="PIRSF" id="PIRSF019455">
    <property type="entry name" value="CopR_AtkY"/>
    <property type="match status" value="1"/>
</dbReference>
<protein>
    <submittedName>
        <fullName evidence="5">Methicillin resistance regulatory protein MecI</fullName>
    </submittedName>
</protein>
<keyword evidence="4" id="KW-0804">Transcription</keyword>
<evidence type="ECO:0000256" key="1">
    <source>
        <dbReference type="ARBA" id="ARBA00011046"/>
    </source>
</evidence>
<organism evidence="5 6">
    <name type="scientific">Allorhodopirellula solitaria</name>
    <dbReference type="NCBI Taxonomy" id="2527987"/>
    <lineage>
        <taxon>Bacteria</taxon>
        <taxon>Pseudomonadati</taxon>
        <taxon>Planctomycetota</taxon>
        <taxon>Planctomycetia</taxon>
        <taxon>Pirellulales</taxon>
        <taxon>Pirellulaceae</taxon>
        <taxon>Allorhodopirellula</taxon>
    </lineage>
</organism>
<dbReference type="Gene3D" id="1.10.10.10">
    <property type="entry name" value="Winged helix-like DNA-binding domain superfamily/Winged helix DNA-binding domain"/>
    <property type="match status" value="1"/>
</dbReference>
<dbReference type="AlphaFoldDB" id="A0A5C5XPZ7"/>
<keyword evidence="3" id="KW-0238">DNA-binding</keyword>
<dbReference type="Gene3D" id="1.10.4040.10">
    <property type="entry name" value="Penicillinase repressor domain"/>
    <property type="match status" value="1"/>
</dbReference>
<keyword evidence="2" id="KW-0805">Transcription regulation</keyword>
<proteinExistence type="inferred from homology"/>
<dbReference type="SUPFAM" id="SSF46785">
    <property type="entry name" value="Winged helix' DNA-binding domain"/>
    <property type="match status" value="1"/>
</dbReference>
<dbReference type="InterPro" id="IPR036390">
    <property type="entry name" value="WH_DNA-bd_sf"/>
</dbReference>
<reference evidence="5 6" key="1">
    <citation type="submission" date="2019-02" db="EMBL/GenBank/DDBJ databases">
        <title>Deep-cultivation of Planctomycetes and their phenomic and genomic characterization uncovers novel biology.</title>
        <authorList>
            <person name="Wiegand S."/>
            <person name="Jogler M."/>
            <person name="Boedeker C."/>
            <person name="Pinto D."/>
            <person name="Vollmers J."/>
            <person name="Rivas-Marin E."/>
            <person name="Kohn T."/>
            <person name="Peeters S.H."/>
            <person name="Heuer A."/>
            <person name="Rast P."/>
            <person name="Oberbeckmann S."/>
            <person name="Bunk B."/>
            <person name="Jeske O."/>
            <person name="Meyerdierks A."/>
            <person name="Storesund J.E."/>
            <person name="Kallscheuer N."/>
            <person name="Luecker S."/>
            <person name="Lage O.M."/>
            <person name="Pohl T."/>
            <person name="Merkel B.J."/>
            <person name="Hornburger P."/>
            <person name="Mueller R.-W."/>
            <person name="Bruemmer F."/>
            <person name="Labrenz M."/>
            <person name="Spormann A.M."/>
            <person name="Op Den Camp H."/>
            <person name="Overmann J."/>
            <person name="Amann R."/>
            <person name="Jetten M.S.M."/>
            <person name="Mascher T."/>
            <person name="Medema M.H."/>
            <person name="Devos D.P."/>
            <person name="Kaster A.-K."/>
            <person name="Ovreas L."/>
            <person name="Rohde M."/>
            <person name="Galperin M.Y."/>
            <person name="Jogler C."/>
        </authorList>
    </citation>
    <scope>NUCLEOTIDE SEQUENCE [LARGE SCALE GENOMIC DNA]</scope>
    <source>
        <strain evidence="5 6">CA85</strain>
    </source>
</reference>
<comment type="caution">
    <text evidence="5">The sequence shown here is derived from an EMBL/GenBank/DDBJ whole genome shotgun (WGS) entry which is preliminary data.</text>
</comment>
<comment type="similarity">
    <text evidence="1">Belongs to the BlaI transcriptional regulatory family.</text>
</comment>
<keyword evidence="6" id="KW-1185">Reference proteome</keyword>
<evidence type="ECO:0000256" key="4">
    <source>
        <dbReference type="ARBA" id="ARBA00023163"/>
    </source>
</evidence>
<evidence type="ECO:0000256" key="2">
    <source>
        <dbReference type="ARBA" id="ARBA00023015"/>
    </source>
</evidence>
<dbReference type="Pfam" id="PF03965">
    <property type="entry name" value="Penicillinase_R"/>
    <property type="match status" value="1"/>
</dbReference>
<dbReference type="EMBL" id="SJPK01000008">
    <property type="protein sequence ID" value="TWT64964.1"/>
    <property type="molecule type" value="Genomic_DNA"/>
</dbReference>
<evidence type="ECO:0000313" key="5">
    <source>
        <dbReference type="EMBL" id="TWT64964.1"/>
    </source>
</evidence>
<sequence length="127" mass="14412">MARPKAKELTERELEVMHVFWADGEQTVTQIRDALATNGRDLAYTTVATLVRILCEKGFVKQANTERPFQYHSLRSFEDVSGNLVSDLVQKVFGGSRDQLLVQLMGRSKLTATERATLEQILREQSQ</sequence>
<dbReference type="Proteomes" id="UP000318053">
    <property type="component" value="Unassembled WGS sequence"/>
</dbReference>
<evidence type="ECO:0000256" key="3">
    <source>
        <dbReference type="ARBA" id="ARBA00023125"/>
    </source>
</evidence>
<dbReference type="OrthoDB" id="280196at2"/>
<dbReference type="InterPro" id="IPR005650">
    <property type="entry name" value="BlaI_family"/>
</dbReference>
<dbReference type="GO" id="GO:0003677">
    <property type="term" value="F:DNA binding"/>
    <property type="evidence" value="ECO:0007669"/>
    <property type="project" value="UniProtKB-KW"/>
</dbReference>
<gene>
    <name evidence="5" type="primary">mecI_2</name>
    <name evidence="5" type="ORF">CA85_33090</name>
</gene>
<dbReference type="InterPro" id="IPR036388">
    <property type="entry name" value="WH-like_DNA-bd_sf"/>
</dbReference>
<evidence type="ECO:0000313" key="6">
    <source>
        <dbReference type="Proteomes" id="UP000318053"/>
    </source>
</evidence>
<name>A0A5C5XPZ7_9BACT</name>
<accession>A0A5C5XPZ7</accession>
<dbReference type="GO" id="GO:0045892">
    <property type="term" value="P:negative regulation of DNA-templated transcription"/>
    <property type="evidence" value="ECO:0007669"/>
    <property type="project" value="InterPro"/>
</dbReference>